<name>A0A319A1Q9_9EURO</name>
<dbReference type="Proteomes" id="UP000248349">
    <property type="component" value="Unassembled WGS sequence"/>
</dbReference>
<protein>
    <submittedName>
        <fullName evidence="1">Uncharacterized protein</fullName>
    </submittedName>
</protein>
<dbReference type="STRING" id="1450539.A0A319A1Q9"/>
<sequence>PLEDQYGKEFYRCIDEILRGRMLVSPEFAINYGTQSGSLDIYISDMNWGIKLLRDNDQISEYLDLFKPGGQDHCLVQYNVMKEWIVLNFTTRRPS</sequence>
<evidence type="ECO:0000313" key="1">
    <source>
        <dbReference type="EMBL" id="PYH41452.1"/>
    </source>
</evidence>
<dbReference type="AlphaFoldDB" id="A0A319A1Q9"/>
<reference evidence="1 2" key="1">
    <citation type="submission" date="2016-12" db="EMBL/GenBank/DDBJ databases">
        <title>The genomes of Aspergillus section Nigri reveals drivers in fungal speciation.</title>
        <authorList>
            <consortium name="DOE Joint Genome Institute"/>
            <person name="Vesth T.C."/>
            <person name="Nybo J."/>
            <person name="Theobald S."/>
            <person name="Brandl J."/>
            <person name="Frisvad J.C."/>
            <person name="Nielsen K.F."/>
            <person name="Lyhne E.K."/>
            <person name="Kogle M.E."/>
            <person name="Kuo A."/>
            <person name="Riley R."/>
            <person name="Clum A."/>
            <person name="Nolan M."/>
            <person name="Lipzen A."/>
            <person name="Salamov A."/>
            <person name="Henrissat B."/>
            <person name="Wiebenga A."/>
            <person name="De Vries R.P."/>
            <person name="Grigoriev I.V."/>
            <person name="Mortensen U.H."/>
            <person name="Andersen M.R."/>
            <person name="Baker S.E."/>
        </authorList>
    </citation>
    <scope>NUCLEOTIDE SEQUENCE [LARGE SCALE GENOMIC DNA]</scope>
    <source>
        <strain evidence="1 2">JOP 1030-1</strain>
    </source>
</reference>
<accession>A0A319A1Q9</accession>
<feature type="non-terminal residue" evidence="1">
    <location>
        <position position="1"/>
    </location>
</feature>
<dbReference type="OrthoDB" id="2364732at2759"/>
<feature type="non-terminal residue" evidence="1">
    <location>
        <position position="95"/>
    </location>
</feature>
<evidence type="ECO:0000313" key="2">
    <source>
        <dbReference type="Proteomes" id="UP000248349"/>
    </source>
</evidence>
<dbReference type="EMBL" id="KZ821264">
    <property type="protein sequence ID" value="PYH41452.1"/>
    <property type="molecule type" value="Genomic_DNA"/>
</dbReference>
<dbReference type="RefSeq" id="XP_025427434.1">
    <property type="nucleotide sequence ID" value="XM_025571321.1"/>
</dbReference>
<keyword evidence="2" id="KW-1185">Reference proteome</keyword>
<proteinExistence type="predicted"/>
<dbReference type="GeneID" id="37072549"/>
<gene>
    <name evidence="1" type="ORF">BP01DRAFT_263025</name>
</gene>
<organism evidence="1 2">
    <name type="scientific">Aspergillus saccharolyticus JOP 1030-1</name>
    <dbReference type="NCBI Taxonomy" id="1450539"/>
    <lineage>
        <taxon>Eukaryota</taxon>
        <taxon>Fungi</taxon>
        <taxon>Dikarya</taxon>
        <taxon>Ascomycota</taxon>
        <taxon>Pezizomycotina</taxon>
        <taxon>Eurotiomycetes</taxon>
        <taxon>Eurotiomycetidae</taxon>
        <taxon>Eurotiales</taxon>
        <taxon>Aspergillaceae</taxon>
        <taxon>Aspergillus</taxon>
        <taxon>Aspergillus subgen. Circumdati</taxon>
    </lineage>
</organism>